<dbReference type="SUPFAM" id="SSF55781">
    <property type="entry name" value="GAF domain-like"/>
    <property type="match status" value="1"/>
</dbReference>
<feature type="domain" description="HTH luxR-type" evidence="4">
    <location>
        <begin position="183"/>
        <end position="248"/>
    </location>
</feature>
<dbReference type="InterPro" id="IPR000792">
    <property type="entry name" value="Tscrpt_reg_LuxR_C"/>
</dbReference>
<dbReference type="PANTHER" id="PTHR44688:SF16">
    <property type="entry name" value="DNA-BINDING TRANSCRIPTIONAL ACTIVATOR DEVR_DOSR"/>
    <property type="match status" value="1"/>
</dbReference>
<dbReference type="SMART" id="SM00421">
    <property type="entry name" value="HTH_LUXR"/>
    <property type="match status" value="1"/>
</dbReference>
<dbReference type="EMBL" id="JAGQDG010000002">
    <property type="protein sequence ID" value="MBQ0935117.1"/>
    <property type="molecule type" value="Genomic_DNA"/>
</dbReference>
<dbReference type="InterPro" id="IPR016032">
    <property type="entry name" value="Sig_transdc_resp-reg_C-effctor"/>
</dbReference>
<dbReference type="PROSITE" id="PS50043">
    <property type="entry name" value="HTH_LUXR_2"/>
    <property type="match status" value="1"/>
</dbReference>
<protein>
    <submittedName>
        <fullName evidence="5">Helix-turn-helix domain-containing protein</fullName>
    </submittedName>
</protein>
<gene>
    <name evidence="5" type="ORF">KAK11_07255</name>
</gene>
<evidence type="ECO:0000313" key="6">
    <source>
        <dbReference type="Proteomes" id="UP000672097"/>
    </source>
</evidence>
<keyword evidence="2" id="KW-0238">DNA-binding</keyword>
<keyword evidence="1" id="KW-0805">Transcription regulation</keyword>
<proteinExistence type="predicted"/>
<keyword evidence="3" id="KW-0804">Transcription</keyword>
<dbReference type="Pfam" id="PF00196">
    <property type="entry name" value="GerE"/>
    <property type="match status" value="1"/>
</dbReference>
<accession>A0ABS5DVE7</accession>
<evidence type="ECO:0000256" key="1">
    <source>
        <dbReference type="ARBA" id="ARBA00023015"/>
    </source>
</evidence>
<evidence type="ECO:0000313" key="5">
    <source>
        <dbReference type="EMBL" id="MBQ0935117.1"/>
    </source>
</evidence>
<dbReference type="Proteomes" id="UP000672097">
    <property type="component" value="Unassembled WGS sequence"/>
</dbReference>
<dbReference type="InterPro" id="IPR036388">
    <property type="entry name" value="WH-like_DNA-bd_sf"/>
</dbReference>
<evidence type="ECO:0000256" key="2">
    <source>
        <dbReference type="ARBA" id="ARBA00023125"/>
    </source>
</evidence>
<dbReference type="SUPFAM" id="SSF46894">
    <property type="entry name" value="C-terminal effector domain of the bipartite response regulators"/>
    <property type="match status" value="1"/>
</dbReference>
<keyword evidence="6" id="KW-1185">Reference proteome</keyword>
<dbReference type="RefSeq" id="WP_210807695.1">
    <property type="nucleotide sequence ID" value="NZ_JAGQDG010000002.1"/>
</dbReference>
<dbReference type="PANTHER" id="PTHR44688">
    <property type="entry name" value="DNA-BINDING TRANSCRIPTIONAL ACTIVATOR DEVR_DOSR"/>
    <property type="match status" value="1"/>
</dbReference>
<evidence type="ECO:0000256" key="3">
    <source>
        <dbReference type="ARBA" id="ARBA00023163"/>
    </source>
</evidence>
<reference evidence="5 6" key="1">
    <citation type="submission" date="2021-04" db="EMBL/GenBank/DDBJ databases">
        <title>The genome sequence of type strain Ideonella paludis KCTC 32238.</title>
        <authorList>
            <person name="Liu Y."/>
        </authorList>
    </citation>
    <scope>NUCLEOTIDE SEQUENCE [LARGE SCALE GENOMIC DNA]</scope>
    <source>
        <strain evidence="5 6">KCTC 32238</strain>
    </source>
</reference>
<dbReference type="CDD" id="cd06170">
    <property type="entry name" value="LuxR_C_like"/>
    <property type="match status" value="1"/>
</dbReference>
<sequence length="252" mass="28380">MFLNTRQLSLLSHIMQALAEPHEEMALREQIGSWVLDLLQAQFYASFVWQPGSQAFERPVVINMDPGNLDRYLAHYQYHDPITPVMQRYRVAIRSTDVMAQPALMRTEFFNDFLARDGLHWGVNLYAWQGGHNIGDMRIWRDKRRENFSADDLQLLDLIGPAYVAALARARQGQGAVAVPVASSVLAAPLSPREWQAARMVAQGLADKEIARALGVSITTVRTHLERSFRKLGVHNRAGLAHALSQCPEPRG</sequence>
<dbReference type="PRINTS" id="PR00038">
    <property type="entry name" value="HTHLUXR"/>
</dbReference>
<evidence type="ECO:0000259" key="4">
    <source>
        <dbReference type="PROSITE" id="PS50043"/>
    </source>
</evidence>
<dbReference type="Gene3D" id="1.10.10.10">
    <property type="entry name" value="Winged helix-like DNA-binding domain superfamily/Winged helix DNA-binding domain"/>
    <property type="match status" value="1"/>
</dbReference>
<organism evidence="5 6">
    <name type="scientific">Ideonella paludis</name>
    <dbReference type="NCBI Taxonomy" id="1233411"/>
    <lineage>
        <taxon>Bacteria</taxon>
        <taxon>Pseudomonadati</taxon>
        <taxon>Pseudomonadota</taxon>
        <taxon>Betaproteobacteria</taxon>
        <taxon>Burkholderiales</taxon>
        <taxon>Sphaerotilaceae</taxon>
        <taxon>Ideonella</taxon>
    </lineage>
</organism>
<name>A0ABS5DVE7_9BURK</name>
<comment type="caution">
    <text evidence="5">The sequence shown here is derived from an EMBL/GenBank/DDBJ whole genome shotgun (WGS) entry which is preliminary data.</text>
</comment>